<evidence type="ECO:0000256" key="2">
    <source>
        <dbReference type="ARBA" id="ARBA00010792"/>
    </source>
</evidence>
<organism evidence="9 10">
    <name type="scientific">Paractinoplanes ovalisporus</name>
    <dbReference type="NCBI Taxonomy" id="2810368"/>
    <lineage>
        <taxon>Bacteria</taxon>
        <taxon>Bacillati</taxon>
        <taxon>Actinomycetota</taxon>
        <taxon>Actinomycetes</taxon>
        <taxon>Micromonosporales</taxon>
        <taxon>Micromonosporaceae</taxon>
        <taxon>Paractinoplanes</taxon>
    </lineage>
</organism>
<dbReference type="EMBL" id="JAENHP010000018">
    <property type="protein sequence ID" value="MBM2621214.1"/>
    <property type="molecule type" value="Genomic_DNA"/>
</dbReference>
<evidence type="ECO:0000256" key="3">
    <source>
        <dbReference type="ARBA" id="ARBA00022475"/>
    </source>
</evidence>
<feature type="transmembrane region" description="Helical" evidence="7">
    <location>
        <begin position="213"/>
        <end position="231"/>
    </location>
</feature>
<evidence type="ECO:0000256" key="5">
    <source>
        <dbReference type="ARBA" id="ARBA00022989"/>
    </source>
</evidence>
<keyword evidence="10" id="KW-1185">Reference proteome</keyword>
<dbReference type="Pfam" id="PF09335">
    <property type="entry name" value="VTT_dom"/>
    <property type="match status" value="1"/>
</dbReference>
<keyword evidence="6 7" id="KW-0472">Membrane</keyword>
<protein>
    <submittedName>
        <fullName evidence="9">DedA family protein</fullName>
    </submittedName>
</protein>
<dbReference type="InterPro" id="IPR032816">
    <property type="entry name" value="VTT_dom"/>
</dbReference>
<reference evidence="9 10" key="1">
    <citation type="submission" date="2021-01" db="EMBL/GenBank/DDBJ databases">
        <title>Actinoplanes sp. nov. LDG1-06 isolated from lichen.</title>
        <authorList>
            <person name="Saeng-In P."/>
            <person name="Phongsopitanun W."/>
            <person name="Kanchanasin P."/>
            <person name="Yuki M."/>
            <person name="Kudo T."/>
            <person name="Ohkuma M."/>
            <person name="Tanasupawat S."/>
        </authorList>
    </citation>
    <scope>NUCLEOTIDE SEQUENCE [LARGE SCALE GENOMIC DNA]</scope>
    <source>
        <strain evidence="9 10">LDG1-06</strain>
    </source>
</reference>
<feature type="transmembrane region" description="Helical" evidence="7">
    <location>
        <begin position="91"/>
        <end position="113"/>
    </location>
</feature>
<comment type="subcellular location">
    <subcellularLocation>
        <location evidence="1">Cell membrane</location>
        <topology evidence="1">Multi-pass membrane protein</topology>
    </subcellularLocation>
</comment>
<feature type="domain" description="VTT" evidence="8">
    <location>
        <begin position="71"/>
        <end position="198"/>
    </location>
</feature>
<keyword evidence="5 7" id="KW-1133">Transmembrane helix</keyword>
<keyword evidence="3" id="KW-1003">Cell membrane</keyword>
<proteinExistence type="inferred from homology"/>
<evidence type="ECO:0000256" key="4">
    <source>
        <dbReference type="ARBA" id="ARBA00022692"/>
    </source>
</evidence>
<evidence type="ECO:0000259" key="8">
    <source>
        <dbReference type="Pfam" id="PF09335"/>
    </source>
</evidence>
<dbReference type="InterPro" id="IPR051311">
    <property type="entry name" value="DedA_domain"/>
</dbReference>
<sequence length="249" mass="27170">MPGSIYRRSAYTNGRSLIQVRFRCGGYEKAVAEAGLSQQGGLTGWVASVIESWGEVGVGLLVALENLIPPIPSEIVLSLGGYLASEGRVNLTLVFLAATAGSVGGALLLYWLGYGLGEERLRRWLDRIPLVDADDLEKADRWFEKHERSAVLFGRCAPVVRSLVSIPAGANHMKLGQFTLFTAIGSGVWNAIFVGGGYLLGSRYQDLETYSQYFDYAIWAFFIVTIVSWVVKKVRKRRSAAAGRSGRAS</sequence>
<dbReference type="PANTHER" id="PTHR42709">
    <property type="entry name" value="ALKALINE PHOSPHATASE LIKE PROTEIN"/>
    <property type="match status" value="1"/>
</dbReference>
<comment type="similarity">
    <text evidence="2">Belongs to the DedA family.</text>
</comment>
<feature type="transmembrane region" description="Helical" evidence="7">
    <location>
        <begin position="178"/>
        <end position="201"/>
    </location>
</feature>
<keyword evidence="4 7" id="KW-0812">Transmembrane</keyword>
<accession>A0ABS2APT2</accession>
<dbReference type="PANTHER" id="PTHR42709:SF6">
    <property type="entry name" value="UNDECAPRENYL PHOSPHATE TRANSPORTER A"/>
    <property type="match status" value="1"/>
</dbReference>
<comment type="caution">
    <text evidence="9">The sequence shown here is derived from an EMBL/GenBank/DDBJ whole genome shotgun (WGS) entry which is preliminary data.</text>
</comment>
<name>A0ABS2APT2_9ACTN</name>
<gene>
    <name evidence="9" type="ORF">JIG36_37500</name>
</gene>
<evidence type="ECO:0000256" key="7">
    <source>
        <dbReference type="SAM" id="Phobius"/>
    </source>
</evidence>
<evidence type="ECO:0000313" key="9">
    <source>
        <dbReference type="EMBL" id="MBM2621214.1"/>
    </source>
</evidence>
<evidence type="ECO:0000256" key="1">
    <source>
        <dbReference type="ARBA" id="ARBA00004651"/>
    </source>
</evidence>
<dbReference type="Proteomes" id="UP000632138">
    <property type="component" value="Unassembled WGS sequence"/>
</dbReference>
<evidence type="ECO:0000313" key="10">
    <source>
        <dbReference type="Proteomes" id="UP000632138"/>
    </source>
</evidence>
<evidence type="ECO:0000256" key="6">
    <source>
        <dbReference type="ARBA" id="ARBA00023136"/>
    </source>
</evidence>